<accession>A0AAD5RSQ7</accession>
<evidence type="ECO:0000313" key="1">
    <source>
        <dbReference type="EMBL" id="KAJ2902316.1"/>
    </source>
</evidence>
<gene>
    <name evidence="1" type="ORF">MKZ38_000706</name>
</gene>
<organism evidence="1 2">
    <name type="scientific">Zalerion maritima</name>
    <dbReference type="NCBI Taxonomy" id="339359"/>
    <lineage>
        <taxon>Eukaryota</taxon>
        <taxon>Fungi</taxon>
        <taxon>Dikarya</taxon>
        <taxon>Ascomycota</taxon>
        <taxon>Pezizomycotina</taxon>
        <taxon>Sordariomycetes</taxon>
        <taxon>Lulworthiomycetidae</taxon>
        <taxon>Lulworthiales</taxon>
        <taxon>Lulworthiaceae</taxon>
        <taxon>Zalerion</taxon>
    </lineage>
</organism>
<dbReference type="EMBL" id="JAKWBI020000116">
    <property type="protein sequence ID" value="KAJ2902316.1"/>
    <property type="molecule type" value="Genomic_DNA"/>
</dbReference>
<comment type="caution">
    <text evidence="1">The sequence shown here is derived from an EMBL/GenBank/DDBJ whole genome shotgun (WGS) entry which is preliminary data.</text>
</comment>
<protein>
    <submittedName>
        <fullName evidence="1">Uncharacterized protein</fullName>
    </submittedName>
</protein>
<name>A0AAD5RSQ7_9PEZI</name>
<proteinExistence type="predicted"/>
<dbReference type="AlphaFoldDB" id="A0AAD5RSQ7"/>
<reference evidence="1" key="1">
    <citation type="submission" date="2022-07" db="EMBL/GenBank/DDBJ databases">
        <title>Draft genome sequence of Zalerion maritima ATCC 34329, a (micro)plastics degrading marine fungus.</title>
        <authorList>
            <person name="Paco A."/>
            <person name="Goncalves M.F.M."/>
            <person name="Rocha-Santos T.A.P."/>
            <person name="Alves A."/>
        </authorList>
    </citation>
    <scope>NUCLEOTIDE SEQUENCE</scope>
    <source>
        <strain evidence="1">ATCC 34329</strain>
    </source>
</reference>
<evidence type="ECO:0000313" key="2">
    <source>
        <dbReference type="Proteomes" id="UP001201980"/>
    </source>
</evidence>
<sequence>MDHPDVKYRAGITTLQHTPHQGREIQMSTRGVFRYLQSAVAEYPSAATTIFSTDSEGGTEPVCWVTCAFTISLRKRRLGFAGARVVLLESRLKDTARRVTATNRIGDAHKPSGMNSGSEVQSQTVQPSICCGDRY</sequence>
<keyword evidence="2" id="KW-1185">Reference proteome</keyword>
<dbReference type="Proteomes" id="UP001201980">
    <property type="component" value="Unassembled WGS sequence"/>
</dbReference>